<gene>
    <name evidence="1" type="ORF">V8G54_028069</name>
</gene>
<evidence type="ECO:0000313" key="1">
    <source>
        <dbReference type="EMBL" id="WVY95918.1"/>
    </source>
</evidence>
<dbReference type="EMBL" id="CP144692">
    <property type="protein sequence ID" value="WVY95918.1"/>
    <property type="molecule type" value="Genomic_DNA"/>
</dbReference>
<organism evidence="1 2">
    <name type="scientific">Vigna mungo</name>
    <name type="common">Black gram</name>
    <name type="synonym">Phaseolus mungo</name>
    <dbReference type="NCBI Taxonomy" id="3915"/>
    <lineage>
        <taxon>Eukaryota</taxon>
        <taxon>Viridiplantae</taxon>
        <taxon>Streptophyta</taxon>
        <taxon>Embryophyta</taxon>
        <taxon>Tracheophyta</taxon>
        <taxon>Spermatophyta</taxon>
        <taxon>Magnoliopsida</taxon>
        <taxon>eudicotyledons</taxon>
        <taxon>Gunneridae</taxon>
        <taxon>Pentapetalae</taxon>
        <taxon>rosids</taxon>
        <taxon>fabids</taxon>
        <taxon>Fabales</taxon>
        <taxon>Fabaceae</taxon>
        <taxon>Papilionoideae</taxon>
        <taxon>50 kb inversion clade</taxon>
        <taxon>NPAAA clade</taxon>
        <taxon>indigoferoid/millettioid clade</taxon>
        <taxon>Phaseoleae</taxon>
        <taxon>Vigna</taxon>
    </lineage>
</organism>
<accession>A0AAQ3MS25</accession>
<name>A0AAQ3MS25_VIGMU</name>
<dbReference type="Proteomes" id="UP001374535">
    <property type="component" value="Chromosome 9"/>
</dbReference>
<protein>
    <submittedName>
        <fullName evidence="1">Uncharacterized protein</fullName>
    </submittedName>
</protein>
<reference evidence="1 2" key="1">
    <citation type="journal article" date="2023" name="Life. Sci Alliance">
        <title>Evolutionary insights into 3D genome organization and epigenetic landscape of Vigna mungo.</title>
        <authorList>
            <person name="Junaid A."/>
            <person name="Singh B."/>
            <person name="Bhatia S."/>
        </authorList>
    </citation>
    <scope>NUCLEOTIDE SEQUENCE [LARGE SCALE GENOMIC DNA]</scope>
    <source>
        <strain evidence="1">Urdbean</strain>
    </source>
</reference>
<dbReference type="AlphaFoldDB" id="A0AAQ3MS25"/>
<proteinExistence type="predicted"/>
<keyword evidence="2" id="KW-1185">Reference proteome</keyword>
<sequence>MAEASACCRGRCARLKIHTKAAFTTSFASLLLRQPKTIVIDFKIFHIPLQLLFFPLTESSSPSSAAGNIVAGPLRLCLFLMSLSSISVVPDNLDIPNINKNHRDLVVHLTRDTFPVDV</sequence>
<evidence type="ECO:0000313" key="2">
    <source>
        <dbReference type="Proteomes" id="UP001374535"/>
    </source>
</evidence>